<dbReference type="InterPro" id="IPR002110">
    <property type="entry name" value="Ankyrin_rpt"/>
</dbReference>
<feature type="repeat" description="ANK" evidence="3">
    <location>
        <begin position="433"/>
        <end position="465"/>
    </location>
</feature>
<dbReference type="PANTHER" id="PTHR24134:SF9">
    <property type="entry name" value="ANKYRIN REPEAT AND SOCS BOX PROTEIN 8"/>
    <property type="match status" value="1"/>
</dbReference>
<dbReference type="InterPro" id="IPR036770">
    <property type="entry name" value="Ankyrin_rpt-contain_sf"/>
</dbReference>
<dbReference type="Gene3D" id="1.10.8.270">
    <property type="entry name" value="putative rabgap domain of human tbc1 domain family member 14 like domains"/>
    <property type="match status" value="1"/>
</dbReference>
<feature type="region of interest" description="Disordered" evidence="4">
    <location>
        <begin position="1"/>
        <end position="128"/>
    </location>
</feature>
<feature type="repeat" description="ANK" evidence="3">
    <location>
        <begin position="500"/>
        <end position="532"/>
    </location>
</feature>
<dbReference type="Proteomes" id="UP000007797">
    <property type="component" value="Unassembled WGS sequence"/>
</dbReference>
<organism evidence="6 7">
    <name type="scientific">Cavenderia fasciculata</name>
    <name type="common">Slime mold</name>
    <name type="synonym">Dictyostelium fasciculatum</name>
    <dbReference type="NCBI Taxonomy" id="261658"/>
    <lineage>
        <taxon>Eukaryota</taxon>
        <taxon>Amoebozoa</taxon>
        <taxon>Evosea</taxon>
        <taxon>Eumycetozoa</taxon>
        <taxon>Dictyostelia</taxon>
        <taxon>Acytosteliales</taxon>
        <taxon>Cavenderiaceae</taxon>
        <taxon>Cavenderia</taxon>
    </lineage>
</organism>
<dbReference type="PANTHER" id="PTHR24134">
    <property type="entry name" value="ANKYRIN REPEAT-CONTAINING PROTEIN DDB_G0279043"/>
    <property type="match status" value="1"/>
</dbReference>
<dbReference type="InterPro" id="IPR035969">
    <property type="entry name" value="Rab-GAP_TBC_sf"/>
</dbReference>
<feature type="repeat" description="ANK" evidence="3">
    <location>
        <begin position="533"/>
        <end position="565"/>
    </location>
</feature>
<sequence>MEPSSMDNVVVEHKKEQQEEQPLQATTTTTTTIEEQDTTNNNGNNVTIEGGEGEEEEPKSSSTSTSTIVVSSSPQVERSHNVDDSSSSKTSSFITIASVSSSVSTEPSSPCPVSKNINDDNENNNKPTTVDVDAAEVVVIVETSPTEPTITTPSVPLTVVVDGLQNNTTTATSTDVSPSTNVFDIPFPHEPGKFPIHEAVYRNDMSVLIGYFGEISEQEQQQEQQNEQQQQESTTKENNNNNSNLELTPTQKTRFGGRGASRMMLNTNNNEKELEEEEEEEEDLGESGAISINSRDSFGRTPLMYANRQSTVRYLISKGTRVNLRDHDRQTAMHKAAGGYPDILSLLLDSGAHIKRDMEGCTALHLCCYYGNIQCVSTMMSKGPRRVKAEARDKKGRTALHYALESSSSDDITSQIVAILIEGGSLLDPKDREKKTPLHYSAILGKFKCLAILLEKGANPDCTDIYGAMTLHYAVAHQMGNKAVKQLVAKGCKVNTPDNTGQTPIFYASRSGYPKNVKALLRVGALAGLKDFQNKTPLHFSLDIANPTISSMLVSAGADVTLRYKYGQRGERLQRGKVNSSWSLTAGSGSGSASGSSMQLTDNTATATSGTGSLLHNMSQQSLTLNLSGDAYETTATGSEERDLHADIERFSTGQQALFNVLKAYSIYDPEVGYCQGMSGIASILLMYMTEEEAFWALVGLMEGDRYQLRGLFLPSFPLLYRHYAIHESLLHEHLPKVQAHFGVEGITTSMYATKWFLTVFSGNVPFPMLIRFWDLVLLNGYFVIHTLVIHLLRVNQDVLSAQPFEKILQFFSSLESNGVDTYSFTKGAKKHKISEKKIQKLLKKHDLHQAQLHIHPGVPINS</sequence>
<keyword evidence="1" id="KW-0677">Repeat</keyword>
<feature type="repeat" description="ANK" evidence="3">
    <location>
        <begin position="466"/>
        <end position="499"/>
    </location>
</feature>
<dbReference type="Gene3D" id="1.25.40.20">
    <property type="entry name" value="Ankyrin repeat-containing domain"/>
    <property type="match status" value="2"/>
</dbReference>
<accession>F4PU28</accession>
<dbReference type="InterPro" id="IPR000195">
    <property type="entry name" value="Rab-GAP-TBC_dom"/>
</dbReference>
<dbReference type="GO" id="GO:0016192">
    <property type="term" value="P:vesicle-mediated transport"/>
    <property type="evidence" value="ECO:0007669"/>
    <property type="project" value="UniProtKB-ARBA"/>
</dbReference>
<evidence type="ECO:0000313" key="7">
    <source>
        <dbReference type="Proteomes" id="UP000007797"/>
    </source>
</evidence>
<dbReference type="KEGG" id="dfa:DFA_00823"/>
<dbReference type="Pfam" id="PF00566">
    <property type="entry name" value="RabGAP-TBC"/>
    <property type="match status" value="1"/>
</dbReference>
<dbReference type="Pfam" id="PF12796">
    <property type="entry name" value="Ank_2"/>
    <property type="match status" value="3"/>
</dbReference>
<dbReference type="GO" id="GO:0031410">
    <property type="term" value="C:cytoplasmic vesicle"/>
    <property type="evidence" value="ECO:0007669"/>
    <property type="project" value="UniProtKB-ARBA"/>
</dbReference>
<protein>
    <submittedName>
        <fullName evidence="6">Ankyrin repeat-containing protein</fullName>
    </submittedName>
</protein>
<dbReference type="PROSITE" id="PS50088">
    <property type="entry name" value="ANK_REPEAT"/>
    <property type="match status" value="5"/>
</dbReference>
<evidence type="ECO:0000256" key="4">
    <source>
        <dbReference type="SAM" id="MobiDB-lite"/>
    </source>
</evidence>
<dbReference type="AlphaFoldDB" id="F4PU28"/>
<dbReference type="Pfam" id="PF00023">
    <property type="entry name" value="Ank"/>
    <property type="match status" value="1"/>
</dbReference>
<dbReference type="GO" id="GO:0019899">
    <property type="term" value="F:enzyme binding"/>
    <property type="evidence" value="ECO:0007669"/>
    <property type="project" value="UniProtKB-ARBA"/>
</dbReference>
<dbReference type="FunFam" id="1.10.472.80:FF:000006">
    <property type="entry name" value="TBC1 domain family member 14"/>
    <property type="match status" value="1"/>
</dbReference>
<evidence type="ECO:0000256" key="3">
    <source>
        <dbReference type="PROSITE-ProRule" id="PRU00023"/>
    </source>
</evidence>
<dbReference type="Gene3D" id="1.10.472.80">
    <property type="entry name" value="Ypt/Rab-GAP domain of gyp1p, domain 3"/>
    <property type="match status" value="1"/>
</dbReference>
<name>F4PU28_CACFS</name>
<dbReference type="SUPFAM" id="SSF48403">
    <property type="entry name" value="Ankyrin repeat"/>
    <property type="match status" value="2"/>
</dbReference>
<feature type="region of interest" description="Disordered" evidence="4">
    <location>
        <begin position="217"/>
        <end position="295"/>
    </location>
</feature>
<evidence type="ECO:0000259" key="5">
    <source>
        <dbReference type="PROSITE" id="PS50086"/>
    </source>
</evidence>
<dbReference type="SMART" id="SM00248">
    <property type="entry name" value="ANK"/>
    <property type="match status" value="8"/>
</dbReference>
<feature type="compositionally biased region" description="Low complexity" evidence="4">
    <location>
        <begin position="20"/>
        <end position="49"/>
    </location>
</feature>
<keyword evidence="2 3" id="KW-0040">ANK repeat</keyword>
<feature type="domain" description="Rab-GAP TBC" evidence="5">
    <location>
        <begin position="572"/>
        <end position="781"/>
    </location>
</feature>
<dbReference type="SMART" id="SM00164">
    <property type="entry name" value="TBC"/>
    <property type="match status" value="1"/>
</dbReference>
<feature type="compositionally biased region" description="Acidic residues" evidence="4">
    <location>
        <begin position="273"/>
        <end position="285"/>
    </location>
</feature>
<reference evidence="7" key="1">
    <citation type="journal article" date="2011" name="Genome Res.">
        <title>Phylogeny-wide analysis of social amoeba genomes highlights ancient origins for complex intercellular communication.</title>
        <authorList>
            <person name="Heidel A.J."/>
            <person name="Lawal H.M."/>
            <person name="Felder M."/>
            <person name="Schilde C."/>
            <person name="Helps N.R."/>
            <person name="Tunggal B."/>
            <person name="Rivero F."/>
            <person name="John U."/>
            <person name="Schleicher M."/>
            <person name="Eichinger L."/>
            <person name="Platzer M."/>
            <person name="Noegel A.A."/>
            <person name="Schaap P."/>
            <person name="Gloeckner G."/>
        </authorList>
    </citation>
    <scope>NUCLEOTIDE SEQUENCE [LARGE SCALE GENOMIC DNA]</scope>
    <source>
        <strain evidence="7">SH3</strain>
    </source>
</reference>
<evidence type="ECO:0000313" key="6">
    <source>
        <dbReference type="EMBL" id="EGG20954.1"/>
    </source>
</evidence>
<evidence type="ECO:0000256" key="1">
    <source>
        <dbReference type="ARBA" id="ARBA00022737"/>
    </source>
</evidence>
<evidence type="ECO:0000256" key="2">
    <source>
        <dbReference type="ARBA" id="ARBA00023043"/>
    </source>
</evidence>
<gene>
    <name evidence="6" type="ORF">DFA_00823</name>
</gene>
<proteinExistence type="predicted"/>
<dbReference type="SUPFAM" id="SSF47923">
    <property type="entry name" value="Ypt/Rab-GAP domain of gyp1p"/>
    <property type="match status" value="2"/>
</dbReference>
<feature type="compositionally biased region" description="Low complexity" evidence="4">
    <location>
        <begin position="60"/>
        <end position="74"/>
    </location>
</feature>
<dbReference type="OrthoDB" id="19040at2759"/>
<dbReference type="PROSITE" id="PS50297">
    <property type="entry name" value="ANK_REP_REGION"/>
    <property type="match status" value="3"/>
</dbReference>
<feature type="compositionally biased region" description="Low complexity" evidence="4">
    <location>
        <begin position="218"/>
        <end position="248"/>
    </location>
</feature>
<keyword evidence="7" id="KW-1185">Reference proteome</keyword>
<dbReference type="GO" id="GO:0005773">
    <property type="term" value="C:vacuole"/>
    <property type="evidence" value="ECO:0007669"/>
    <property type="project" value="UniProtKB-ARBA"/>
</dbReference>
<dbReference type="GeneID" id="14873709"/>
<dbReference type="OMA" id="VIHILRI"/>
<feature type="repeat" description="ANK" evidence="3">
    <location>
        <begin position="395"/>
        <end position="432"/>
    </location>
</feature>
<dbReference type="PROSITE" id="PS50086">
    <property type="entry name" value="TBC_RABGAP"/>
    <property type="match status" value="1"/>
</dbReference>
<dbReference type="EMBL" id="GL883010">
    <property type="protein sequence ID" value="EGG20954.1"/>
    <property type="molecule type" value="Genomic_DNA"/>
</dbReference>
<dbReference type="RefSeq" id="XP_004358804.1">
    <property type="nucleotide sequence ID" value="XM_004358747.1"/>
</dbReference>
<feature type="compositionally biased region" description="Low complexity" evidence="4">
    <location>
        <begin position="85"/>
        <end position="116"/>
    </location>
</feature>